<name>A0AAV9CLJ4_ACOCL</name>
<reference evidence="2" key="2">
    <citation type="submission" date="2023-06" db="EMBL/GenBank/DDBJ databases">
        <authorList>
            <person name="Ma L."/>
            <person name="Liu K.-W."/>
            <person name="Li Z."/>
            <person name="Hsiao Y.-Y."/>
            <person name="Qi Y."/>
            <person name="Fu T."/>
            <person name="Tang G."/>
            <person name="Zhang D."/>
            <person name="Sun W.-H."/>
            <person name="Liu D.-K."/>
            <person name="Li Y."/>
            <person name="Chen G.-Z."/>
            <person name="Liu X.-D."/>
            <person name="Liao X.-Y."/>
            <person name="Jiang Y.-T."/>
            <person name="Yu X."/>
            <person name="Hao Y."/>
            <person name="Huang J."/>
            <person name="Zhao X.-W."/>
            <person name="Ke S."/>
            <person name="Chen Y.-Y."/>
            <person name="Wu W.-L."/>
            <person name="Hsu J.-L."/>
            <person name="Lin Y.-F."/>
            <person name="Huang M.-D."/>
            <person name="Li C.-Y."/>
            <person name="Huang L."/>
            <person name="Wang Z.-W."/>
            <person name="Zhao X."/>
            <person name="Zhong W.-Y."/>
            <person name="Peng D.-H."/>
            <person name="Ahmad S."/>
            <person name="Lan S."/>
            <person name="Zhang J.-S."/>
            <person name="Tsai W.-C."/>
            <person name="Van De Peer Y."/>
            <person name="Liu Z.-J."/>
        </authorList>
    </citation>
    <scope>NUCLEOTIDE SEQUENCE</scope>
    <source>
        <strain evidence="2">CP</strain>
        <tissue evidence="2">Leaves</tissue>
    </source>
</reference>
<sequence length="101" mass="11392">MSRPLIDPPHGRESHKALLRGPLKAPKEEVQRGERGRIARDYVITKNTTQVTSHSQKHFLHQSLKNAGKQCKGSQSIVNTCPRSYSVLDAHWSDQAFGHPR</sequence>
<keyword evidence="3" id="KW-1185">Reference proteome</keyword>
<reference evidence="2" key="1">
    <citation type="journal article" date="2023" name="Nat. Commun.">
        <title>Diploid and tetraploid genomes of Acorus and the evolution of monocots.</title>
        <authorList>
            <person name="Ma L."/>
            <person name="Liu K.W."/>
            <person name="Li Z."/>
            <person name="Hsiao Y.Y."/>
            <person name="Qi Y."/>
            <person name="Fu T."/>
            <person name="Tang G.D."/>
            <person name="Zhang D."/>
            <person name="Sun W.H."/>
            <person name="Liu D.K."/>
            <person name="Li Y."/>
            <person name="Chen G.Z."/>
            <person name="Liu X.D."/>
            <person name="Liao X.Y."/>
            <person name="Jiang Y.T."/>
            <person name="Yu X."/>
            <person name="Hao Y."/>
            <person name="Huang J."/>
            <person name="Zhao X.W."/>
            <person name="Ke S."/>
            <person name="Chen Y.Y."/>
            <person name="Wu W.L."/>
            <person name="Hsu J.L."/>
            <person name="Lin Y.F."/>
            <person name="Huang M.D."/>
            <person name="Li C.Y."/>
            <person name="Huang L."/>
            <person name="Wang Z.W."/>
            <person name="Zhao X."/>
            <person name="Zhong W.Y."/>
            <person name="Peng D.H."/>
            <person name="Ahmad S."/>
            <person name="Lan S."/>
            <person name="Zhang J.S."/>
            <person name="Tsai W.C."/>
            <person name="Van de Peer Y."/>
            <person name="Liu Z.J."/>
        </authorList>
    </citation>
    <scope>NUCLEOTIDE SEQUENCE</scope>
    <source>
        <strain evidence="2">CP</strain>
    </source>
</reference>
<protein>
    <submittedName>
        <fullName evidence="2">Uncharacterized protein</fullName>
    </submittedName>
</protein>
<evidence type="ECO:0000256" key="1">
    <source>
        <dbReference type="SAM" id="MobiDB-lite"/>
    </source>
</evidence>
<accession>A0AAV9CLJ4</accession>
<evidence type="ECO:0000313" key="2">
    <source>
        <dbReference type="EMBL" id="KAK1289632.1"/>
    </source>
</evidence>
<dbReference type="Proteomes" id="UP001180020">
    <property type="component" value="Unassembled WGS sequence"/>
</dbReference>
<dbReference type="AlphaFoldDB" id="A0AAV9CLJ4"/>
<comment type="caution">
    <text evidence="2">The sequence shown here is derived from an EMBL/GenBank/DDBJ whole genome shotgun (WGS) entry which is preliminary data.</text>
</comment>
<evidence type="ECO:0000313" key="3">
    <source>
        <dbReference type="Proteomes" id="UP001180020"/>
    </source>
</evidence>
<feature type="region of interest" description="Disordered" evidence="1">
    <location>
        <begin position="1"/>
        <end position="36"/>
    </location>
</feature>
<gene>
    <name evidence="2" type="ORF">QJS10_CPB18g00849</name>
</gene>
<proteinExistence type="predicted"/>
<dbReference type="EMBL" id="JAUJYO010000018">
    <property type="protein sequence ID" value="KAK1289632.1"/>
    <property type="molecule type" value="Genomic_DNA"/>
</dbReference>
<feature type="compositionally biased region" description="Basic and acidic residues" evidence="1">
    <location>
        <begin position="25"/>
        <end position="36"/>
    </location>
</feature>
<organism evidence="2 3">
    <name type="scientific">Acorus calamus</name>
    <name type="common">Sweet flag</name>
    <dbReference type="NCBI Taxonomy" id="4465"/>
    <lineage>
        <taxon>Eukaryota</taxon>
        <taxon>Viridiplantae</taxon>
        <taxon>Streptophyta</taxon>
        <taxon>Embryophyta</taxon>
        <taxon>Tracheophyta</taxon>
        <taxon>Spermatophyta</taxon>
        <taxon>Magnoliopsida</taxon>
        <taxon>Liliopsida</taxon>
        <taxon>Acoraceae</taxon>
        <taxon>Acorus</taxon>
    </lineage>
</organism>